<dbReference type="InterPro" id="IPR039261">
    <property type="entry name" value="FNR_nucleotide-bd"/>
</dbReference>
<dbReference type="InterPro" id="IPR017927">
    <property type="entry name" value="FAD-bd_FR_type"/>
</dbReference>
<keyword evidence="5" id="KW-0597">Phosphoprotein</keyword>
<dbReference type="GO" id="GO:0010181">
    <property type="term" value="F:FMN binding"/>
    <property type="evidence" value="ECO:0007669"/>
    <property type="project" value="InterPro"/>
</dbReference>
<keyword evidence="10" id="KW-0274">FAD</keyword>
<dbReference type="SUPFAM" id="SSF52343">
    <property type="entry name" value="Ferredoxin reductase-like, C-terminal NADP-linked domain"/>
    <property type="match status" value="1"/>
</dbReference>
<evidence type="ECO:0000256" key="13">
    <source>
        <dbReference type="ARBA" id="ARBA00023167"/>
    </source>
</evidence>
<protein>
    <recommendedName>
        <fullName evidence="15">Methionine synthase reductase</fullName>
        <ecNumber evidence="14">1.16.1.8</ecNumber>
    </recommendedName>
    <alternativeName>
        <fullName evidence="18">Aquacobalamin reductase</fullName>
    </alternativeName>
</protein>
<gene>
    <name evidence="21" type="primary">MTRR</name>
</gene>
<dbReference type="Ensembl" id="ENSBTAT00000101454.1">
    <property type="protein sequence ID" value="ENSBTAP00000098319.1"/>
    <property type="gene ID" value="ENSBTAG00000009401.6"/>
</dbReference>
<reference evidence="21" key="3">
    <citation type="submission" date="2025-09" db="UniProtKB">
        <authorList>
            <consortium name="Ensembl"/>
        </authorList>
    </citation>
    <scope>IDENTIFICATION</scope>
    <source>
        <strain evidence="21">Hereford</strain>
    </source>
</reference>
<organism evidence="21 22">
    <name type="scientific">Bos taurus</name>
    <name type="common">Bovine</name>
    <dbReference type="NCBI Taxonomy" id="9913"/>
    <lineage>
        <taxon>Eukaryota</taxon>
        <taxon>Metazoa</taxon>
        <taxon>Chordata</taxon>
        <taxon>Craniata</taxon>
        <taxon>Vertebrata</taxon>
        <taxon>Euteleostomi</taxon>
        <taxon>Mammalia</taxon>
        <taxon>Eutheria</taxon>
        <taxon>Laurasiatheria</taxon>
        <taxon>Artiodactyla</taxon>
        <taxon>Ruminantia</taxon>
        <taxon>Pecora</taxon>
        <taxon>Bovidae</taxon>
        <taxon>Bovinae</taxon>
        <taxon>Bos</taxon>
    </lineage>
</organism>
<dbReference type="CDD" id="cd06203">
    <property type="entry name" value="methionine_synthase_red"/>
    <property type="match status" value="1"/>
</dbReference>
<evidence type="ECO:0000313" key="22">
    <source>
        <dbReference type="Proteomes" id="UP000009136"/>
    </source>
</evidence>
<evidence type="ECO:0000256" key="7">
    <source>
        <dbReference type="ARBA" id="ARBA00022630"/>
    </source>
</evidence>
<dbReference type="Gene3D" id="2.40.30.10">
    <property type="entry name" value="Translation factors"/>
    <property type="match status" value="1"/>
</dbReference>
<evidence type="ECO:0000256" key="16">
    <source>
        <dbReference type="ARBA" id="ARBA00050581"/>
    </source>
</evidence>
<dbReference type="GO" id="GO:0005737">
    <property type="term" value="C:cytoplasm"/>
    <property type="evidence" value="ECO:0007669"/>
    <property type="project" value="UniProtKB-SubCell"/>
</dbReference>
<dbReference type="PROSITE" id="PS51384">
    <property type="entry name" value="FAD_FR"/>
    <property type="match status" value="1"/>
</dbReference>
<reference evidence="21" key="1">
    <citation type="submission" date="2018-03" db="EMBL/GenBank/DDBJ databases">
        <title>ARS-UCD1.2.</title>
        <authorList>
            <person name="Rosen B.D."/>
            <person name="Bickhart D.M."/>
            <person name="Koren S."/>
            <person name="Schnabel R.D."/>
            <person name="Hall R."/>
            <person name="Zimin A."/>
            <person name="Dreischer C."/>
            <person name="Schultheiss S."/>
            <person name="Schroeder S.G."/>
            <person name="Elsik C.G."/>
            <person name="Couldrey C."/>
            <person name="Liu G.E."/>
            <person name="Van Tassell C.P."/>
            <person name="Phillippy A.M."/>
            <person name="Smith T.P.L."/>
            <person name="Medrano J.F."/>
        </authorList>
    </citation>
    <scope>NUCLEOTIDE SEQUENCE [LARGE SCALE GENOMIC DNA]</scope>
    <source>
        <strain evidence="21">Hereford</strain>
    </source>
</reference>
<feature type="domain" description="Flavodoxin-like" evidence="19">
    <location>
        <begin position="4"/>
        <end position="147"/>
    </location>
</feature>
<name>A0AAA9TIM9_BOVIN</name>
<evidence type="ECO:0000256" key="5">
    <source>
        <dbReference type="ARBA" id="ARBA00022553"/>
    </source>
</evidence>
<dbReference type="Pfam" id="PF00667">
    <property type="entry name" value="FAD_binding_1"/>
    <property type="match status" value="1"/>
</dbReference>
<evidence type="ECO:0000256" key="3">
    <source>
        <dbReference type="ARBA" id="ARBA00004496"/>
    </source>
</evidence>
<dbReference type="InterPro" id="IPR001709">
    <property type="entry name" value="Flavoprot_Pyr_Nucl_cyt_Rdtase"/>
</dbReference>
<keyword evidence="12" id="KW-0560">Oxidoreductase</keyword>
<keyword evidence="7" id="KW-0285">Flavoprotein</keyword>
<dbReference type="AlphaFoldDB" id="A0AAA9TIM9"/>
<dbReference type="GO" id="GO:0046655">
    <property type="term" value="P:folic acid metabolic process"/>
    <property type="evidence" value="ECO:0007669"/>
    <property type="project" value="UniProtKB-ARBA"/>
</dbReference>
<dbReference type="InterPro" id="IPR001433">
    <property type="entry name" value="OxRdtase_FAD/NAD-bd"/>
</dbReference>
<dbReference type="Proteomes" id="UP000009136">
    <property type="component" value="Chromosome 20"/>
</dbReference>
<evidence type="ECO:0000256" key="9">
    <source>
        <dbReference type="ARBA" id="ARBA00022691"/>
    </source>
</evidence>
<comment type="subunit">
    <text evidence="17">Forms a multiprotein complex with MMACHC, MMADHC and MTR.</text>
</comment>
<dbReference type="PANTHER" id="PTHR19384">
    <property type="entry name" value="NITRIC OXIDE SYNTHASE-RELATED"/>
    <property type="match status" value="1"/>
</dbReference>
<evidence type="ECO:0000256" key="12">
    <source>
        <dbReference type="ARBA" id="ARBA00023002"/>
    </source>
</evidence>
<proteinExistence type="predicted"/>
<dbReference type="InterPro" id="IPR017938">
    <property type="entry name" value="Riboflavin_synthase-like_b-brl"/>
</dbReference>
<feature type="domain" description="FAD-binding FR-type" evidence="20">
    <location>
        <begin position="197"/>
        <end position="490"/>
    </location>
</feature>
<dbReference type="GO" id="GO:0009086">
    <property type="term" value="P:methionine biosynthetic process"/>
    <property type="evidence" value="ECO:0007669"/>
    <property type="project" value="UniProtKB-KW"/>
</dbReference>
<evidence type="ECO:0000256" key="14">
    <source>
        <dbReference type="ARBA" id="ARBA00039088"/>
    </source>
</evidence>
<dbReference type="GeneTree" id="ENSGT00940000155822"/>
<evidence type="ECO:0000313" key="21">
    <source>
        <dbReference type="Ensembl" id="ENSBTAP00000098319.1"/>
    </source>
</evidence>
<keyword evidence="8" id="KW-0288">FMN</keyword>
<dbReference type="SUPFAM" id="SSF63380">
    <property type="entry name" value="Riboflavin synthase domain-like"/>
    <property type="match status" value="1"/>
</dbReference>
<dbReference type="SUPFAM" id="SSF52218">
    <property type="entry name" value="Flavoproteins"/>
    <property type="match status" value="1"/>
</dbReference>
<dbReference type="EC" id="1.16.1.8" evidence="14"/>
<dbReference type="PRINTS" id="PR00369">
    <property type="entry name" value="FLAVODOXIN"/>
</dbReference>
<comment type="catalytic activity">
    <reaction evidence="16">
        <text>2 cob(II)alamin + A + 2 H2O + 2 H(+) = 2 aquacob(III)alamin + AH2</text>
        <dbReference type="Rhea" id="RHEA:20752"/>
        <dbReference type="ChEBI" id="CHEBI:13193"/>
        <dbReference type="ChEBI" id="CHEBI:15377"/>
        <dbReference type="ChEBI" id="CHEBI:15378"/>
        <dbReference type="ChEBI" id="CHEBI:15852"/>
        <dbReference type="ChEBI" id="CHEBI:16304"/>
        <dbReference type="ChEBI" id="CHEBI:17499"/>
    </reaction>
    <physiologicalReaction direction="right-to-left" evidence="16">
        <dbReference type="Rhea" id="RHEA:20754"/>
    </physiologicalReaction>
</comment>
<dbReference type="GO" id="GO:0009235">
    <property type="term" value="P:cobalamin metabolic process"/>
    <property type="evidence" value="ECO:0007669"/>
    <property type="project" value="UniProtKB-ARBA"/>
</dbReference>
<comment type="subcellular location">
    <subcellularLocation>
        <location evidence="3">Cytoplasm</location>
    </subcellularLocation>
</comment>
<keyword evidence="9" id="KW-0949">S-adenosyl-L-methionine</keyword>
<dbReference type="InterPro" id="IPR003097">
    <property type="entry name" value="CysJ-like_FAD-binding"/>
</dbReference>
<dbReference type="InterPro" id="IPR001094">
    <property type="entry name" value="Flavdoxin-like"/>
</dbReference>
<dbReference type="FunFam" id="1.20.990.10:FF:000007">
    <property type="entry name" value="Methionine synthase reductase"/>
    <property type="match status" value="1"/>
</dbReference>
<dbReference type="Pfam" id="PF00258">
    <property type="entry name" value="Flavodoxin_1"/>
    <property type="match status" value="1"/>
</dbReference>
<dbReference type="InterPro" id="IPR008254">
    <property type="entry name" value="Flavodoxin/NO_synth"/>
</dbReference>
<dbReference type="Gene3D" id="3.40.50.80">
    <property type="entry name" value="Nucleotide-binding domain of ferredoxin-NADP reductase (FNR) module"/>
    <property type="match status" value="1"/>
</dbReference>
<dbReference type="GO" id="GO:0030586">
    <property type="term" value="F:[methionine synthase] reductase (NADPH) activity"/>
    <property type="evidence" value="ECO:0007669"/>
    <property type="project" value="UniProtKB-EC"/>
</dbReference>
<evidence type="ECO:0000256" key="4">
    <source>
        <dbReference type="ARBA" id="ARBA00022490"/>
    </source>
</evidence>
<dbReference type="PANTHER" id="PTHR19384:SF84">
    <property type="entry name" value="METHIONINE SYNTHASE REDUCTASE"/>
    <property type="match status" value="1"/>
</dbReference>
<evidence type="ECO:0000256" key="18">
    <source>
        <dbReference type="ARBA" id="ARBA00075467"/>
    </source>
</evidence>
<evidence type="ECO:0000256" key="11">
    <source>
        <dbReference type="ARBA" id="ARBA00022857"/>
    </source>
</evidence>
<keyword evidence="13" id="KW-0486">Methionine biosynthesis</keyword>
<dbReference type="GO" id="GO:0050667">
    <property type="term" value="P:homocysteine metabolic process"/>
    <property type="evidence" value="ECO:0007669"/>
    <property type="project" value="UniProtKB-ARBA"/>
</dbReference>
<keyword evidence="22" id="KW-1185">Reference proteome</keyword>
<dbReference type="PRINTS" id="PR00371">
    <property type="entry name" value="FPNCR"/>
</dbReference>
<dbReference type="InterPro" id="IPR029039">
    <property type="entry name" value="Flavoprotein-like_sf"/>
</dbReference>
<dbReference type="Gene3D" id="3.40.50.360">
    <property type="match status" value="1"/>
</dbReference>
<evidence type="ECO:0000256" key="10">
    <source>
        <dbReference type="ARBA" id="ARBA00022827"/>
    </source>
</evidence>
<dbReference type="FunFam" id="3.40.50.80:FF:000018">
    <property type="entry name" value="NADPH--cytochrome P450 reductase"/>
    <property type="match status" value="1"/>
</dbReference>
<evidence type="ECO:0000256" key="1">
    <source>
        <dbReference type="ARBA" id="ARBA00001917"/>
    </source>
</evidence>
<dbReference type="Gene3D" id="1.20.990.10">
    <property type="entry name" value="NADPH-cytochrome p450 Reductase, Chain A, domain 3"/>
    <property type="match status" value="1"/>
</dbReference>
<dbReference type="PROSITE" id="PS50902">
    <property type="entry name" value="FLAVODOXIN_LIKE"/>
    <property type="match status" value="1"/>
</dbReference>
<comment type="cofactor">
    <cofactor evidence="1">
        <name>FMN</name>
        <dbReference type="ChEBI" id="CHEBI:58210"/>
    </cofactor>
</comment>
<evidence type="ECO:0000256" key="17">
    <source>
        <dbReference type="ARBA" id="ARBA00062273"/>
    </source>
</evidence>
<keyword evidence="6" id="KW-0028">Amino-acid biosynthesis</keyword>
<keyword evidence="11" id="KW-0521">NADP</keyword>
<dbReference type="Pfam" id="PF00175">
    <property type="entry name" value="NAD_binding_1"/>
    <property type="match status" value="1"/>
</dbReference>
<evidence type="ECO:0000259" key="20">
    <source>
        <dbReference type="PROSITE" id="PS51384"/>
    </source>
</evidence>
<dbReference type="FunFam" id="3.40.50.360:FF:000025">
    <property type="entry name" value="methionine synthase reductase"/>
    <property type="match status" value="1"/>
</dbReference>
<reference evidence="21" key="2">
    <citation type="submission" date="2025-08" db="UniProtKB">
        <authorList>
            <consortium name="Ensembl"/>
        </authorList>
    </citation>
    <scope>IDENTIFICATION</scope>
    <source>
        <strain evidence="21">Hereford</strain>
    </source>
</reference>
<evidence type="ECO:0000256" key="6">
    <source>
        <dbReference type="ARBA" id="ARBA00022605"/>
    </source>
</evidence>
<evidence type="ECO:0000256" key="2">
    <source>
        <dbReference type="ARBA" id="ARBA00001974"/>
    </source>
</evidence>
<keyword evidence="4" id="KW-0963">Cytoplasm</keyword>
<evidence type="ECO:0000256" key="15">
    <source>
        <dbReference type="ARBA" id="ARBA00040659"/>
    </source>
</evidence>
<dbReference type="InterPro" id="IPR023173">
    <property type="entry name" value="NADPH_Cyt_P450_Rdtase_alpha"/>
</dbReference>
<evidence type="ECO:0000259" key="19">
    <source>
        <dbReference type="PROSITE" id="PS50902"/>
    </source>
</evidence>
<accession>A0AAA9TIM9</accession>
<comment type="cofactor">
    <cofactor evidence="2">
        <name>FAD</name>
        <dbReference type="ChEBI" id="CHEBI:57692"/>
    </cofactor>
</comment>
<sequence>MRRFLLLYATQRGQAKAIAEEISEKAVTYGFSADLHCISESDKYDLKTETAPLVMVVSTTGNGDPPDTARKFVKAIKDKTLPPDFLAHLRYGLLGLGDSEYTYFCNGGKVIDKRLQELGAQRFYDTGHADDCVGLELVVEPWINGLWAALEKHFLSNRGREDTSETLTMASHASRDAVTPELLHVESQVGLLKLDDSGGKAAKVLEQNAVNSNQSSTLIVDFEASLTHSVPPLSQASLNIPSLPPEYLEVHLEEALGQKTDFSYQPGDAFNVICPNSDSEVQFLLQRLQLADRREHHVAVTIKADTRKKGAALPQHVPERCSLQFLLTWCLEIRAVPKKAFLRALADHTGDSAERRRLQELCSRQGAADYTRFVREAGACLSDLLRAFPSCQPPLGLLLEHLPKLQPRPYSCASSSLFHPGKLHFIFNIVEFLSNTTEVILRRGVCTGWLATLVESILQPYMCANHVDGKKALAPKISISPRTTNSFHLPNDPSVPIIMVGPGAGVAPFIGFLQHREKLQEQHPGGHFGATWLFFGCRHKERDYLFRDELRHFLKCGVLTHLEVSFSRDVAVGEEEGPAKYVQDSLQRHSKQVAGVLLQDSGYVYVCGDAKNMAKDVHDALVEIISRETGVEKLEAMKTLATLKEEKRYLQDIW</sequence>
<evidence type="ECO:0000256" key="8">
    <source>
        <dbReference type="ARBA" id="ARBA00022643"/>
    </source>
</evidence>